<dbReference type="InterPro" id="IPR016102">
    <property type="entry name" value="Succinyl-CoA_synth-like"/>
</dbReference>
<dbReference type="InterPro" id="IPR013815">
    <property type="entry name" value="ATP_grasp_subdomain_1"/>
</dbReference>
<name>A8M7Y9_SALAI</name>
<dbReference type="SUPFAM" id="SSF52210">
    <property type="entry name" value="Succinyl-CoA synthetase domains"/>
    <property type="match status" value="2"/>
</dbReference>
<organism evidence="4">
    <name type="scientific">Salinispora arenicola (strain CNS-205)</name>
    <dbReference type="NCBI Taxonomy" id="391037"/>
    <lineage>
        <taxon>Bacteria</taxon>
        <taxon>Bacillati</taxon>
        <taxon>Actinomycetota</taxon>
        <taxon>Actinomycetes</taxon>
        <taxon>Micromonosporales</taxon>
        <taxon>Micromonosporaceae</taxon>
        <taxon>Salinispora</taxon>
    </lineage>
</organism>
<dbReference type="KEGG" id="saq:Sare_1423"/>
<dbReference type="PROSITE" id="PS50975">
    <property type="entry name" value="ATP_GRASP"/>
    <property type="match status" value="1"/>
</dbReference>
<dbReference type="PANTHER" id="PTHR42793">
    <property type="entry name" value="COA BINDING DOMAIN CONTAINING PROTEIN"/>
    <property type="match status" value="1"/>
</dbReference>
<sequence length="909" mass="93146">MPVSSHRPVALTFDETGPNTAGGGTLVVTTGVQPVDVLLSDGTTVGLRPIQPTDAPGIVAMHSRFSERTRYLRYFSPYPRIPERDLRRFVNVDHHDREAFVVLVGDQIVAVGRYERLGPASPEAEVAFVVEDAYQGRGIGSVLLEHLADAARRVGIPTFVAEVLPANGAMLRVFADFGYQVQRQFADGVVHLSFPIAPTEATLEVQRGREHRTEARSVARLLAPRGVAFYGASATGQGVGAAVLGHLRDYGFTGAVVPVHPSARTVAGLPAYPSAAEAGLPVDLAVVAVPPAAVEAVVADAASAGAHGLVVISAGFAEAGADGAVAQRRLVRAAHAAGMRIIGPNCLGVANTGTEVRLNATLAPRLPVPGRVGLFSQSGAFGVALLAEVDRRGLGLSSLVSAGNRADVSGNDLLQYWQDDPDTDVILLYLETFGNPRKFARLARRIGREKPIVALAPPARLPGLGPSAGPNGGAANPYGGVAGPNAAGPDGGAAGLVAAGPDEVAVSALFAHSGVIRVDTVAELLDVGVLLANQPLPAGDRVGVVGNSSALTGLAATAAAAAGLTVADGYPRDVGPHAGAADFATALAAAVADDGVDALVAVFAPPLPGQLPDAEADFTSALPAALAGGKPTVATFLAGRAPSGVPAYPSVEEAVRALGRVTAYAGWLRRPAGTVPELSDVDRDAAQAALRPETFDPTGLLAAYGIDVVESVLAASEQEAAAAARRLGYPVAMKAAAAGLRHRLDLGAVRLDLPDEARVRRAYTEMATEFGADVLVQPMVPPGVACVVELVEDPAFGPVVGFGVGGVATELLGDRAWRAVPLTGRDAAELVDEPRAAPLLRGHRGAAPVDRKALAELLLRVGQLADEQPRARTLTLNPVLARPDGLSVLHASVGLGSAAARPDTGPRRL</sequence>
<dbReference type="Pfam" id="PF13380">
    <property type="entry name" value="CoA_binding_2"/>
    <property type="match status" value="1"/>
</dbReference>
<dbReference type="Pfam" id="PF00583">
    <property type="entry name" value="Acetyltransf_1"/>
    <property type="match status" value="1"/>
</dbReference>
<gene>
    <name evidence="4" type="ordered locus">Sare_1423</name>
</gene>
<dbReference type="Pfam" id="PF13549">
    <property type="entry name" value="ATP-grasp_5"/>
    <property type="match status" value="1"/>
</dbReference>
<evidence type="ECO:0000259" key="3">
    <source>
        <dbReference type="PROSITE" id="PS51186"/>
    </source>
</evidence>
<dbReference type="Pfam" id="PF13607">
    <property type="entry name" value="Succ_CoA_lig"/>
    <property type="match status" value="1"/>
</dbReference>
<dbReference type="SMART" id="SM00881">
    <property type="entry name" value="CoA_binding"/>
    <property type="match status" value="1"/>
</dbReference>
<dbReference type="Gene3D" id="3.30.1490.20">
    <property type="entry name" value="ATP-grasp fold, A domain"/>
    <property type="match status" value="1"/>
</dbReference>
<dbReference type="eggNOG" id="COG1042">
    <property type="taxonomic scope" value="Bacteria"/>
</dbReference>
<proteinExistence type="predicted"/>
<dbReference type="STRING" id="391037.Sare_1423"/>
<dbReference type="InterPro" id="IPR000182">
    <property type="entry name" value="GNAT_dom"/>
</dbReference>
<dbReference type="EMBL" id="CP000850">
    <property type="protein sequence ID" value="ABV97323.1"/>
    <property type="molecule type" value="Genomic_DNA"/>
</dbReference>
<dbReference type="InterPro" id="IPR036291">
    <property type="entry name" value="NAD(P)-bd_dom_sf"/>
</dbReference>
<dbReference type="eggNOG" id="COG0456">
    <property type="taxonomic scope" value="Bacteria"/>
</dbReference>
<dbReference type="GO" id="GO:0046872">
    <property type="term" value="F:metal ion binding"/>
    <property type="evidence" value="ECO:0007669"/>
    <property type="project" value="InterPro"/>
</dbReference>
<reference evidence="4" key="1">
    <citation type="submission" date="2007-10" db="EMBL/GenBank/DDBJ databases">
        <title>Complete sequence of Salinispora arenicola CNS-205.</title>
        <authorList>
            <consortium name="US DOE Joint Genome Institute"/>
            <person name="Copeland A."/>
            <person name="Lucas S."/>
            <person name="Lapidus A."/>
            <person name="Barry K."/>
            <person name="Glavina del Rio T."/>
            <person name="Dalin E."/>
            <person name="Tice H."/>
            <person name="Pitluck S."/>
            <person name="Foster B."/>
            <person name="Schmutz J."/>
            <person name="Larimer F."/>
            <person name="Land M."/>
            <person name="Hauser L."/>
            <person name="Kyrpides N."/>
            <person name="Ivanova N."/>
            <person name="Jensen P.R."/>
            <person name="Moore B.S."/>
            <person name="Penn K."/>
            <person name="Jenkins C."/>
            <person name="Udwary D."/>
            <person name="Xiang L."/>
            <person name="Gontang E."/>
            <person name="Richardson P."/>
        </authorList>
    </citation>
    <scope>NUCLEOTIDE SEQUENCE [LARGE SCALE GENOMIC DNA]</scope>
    <source>
        <strain evidence="4">CNS-205</strain>
    </source>
</reference>
<keyword evidence="1" id="KW-0547">Nucleotide-binding</keyword>
<evidence type="ECO:0000259" key="2">
    <source>
        <dbReference type="PROSITE" id="PS50975"/>
    </source>
</evidence>
<dbReference type="Gene3D" id="3.40.50.261">
    <property type="entry name" value="Succinyl-CoA synthetase domains"/>
    <property type="match status" value="2"/>
</dbReference>
<keyword evidence="1" id="KW-0067">ATP-binding</keyword>
<dbReference type="SUPFAM" id="SSF56059">
    <property type="entry name" value="Glutathione synthetase ATP-binding domain-like"/>
    <property type="match status" value="1"/>
</dbReference>
<dbReference type="InterPro" id="IPR003781">
    <property type="entry name" value="CoA-bd"/>
</dbReference>
<dbReference type="SUPFAM" id="SSF55729">
    <property type="entry name" value="Acyl-CoA N-acyltransferases (Nat)"/>
    <property type="match status" value="1"/>
</dbReference>
<dbReference type="InterPro" id="IPR011761">
    <property type="entry name" value="ATP-grasp"/>
</dbReference>
<feature type="domain" description="ATP-grasp" evidence="2">
    <location>
        <begin position="698"/>
        <end position="739"/>
    </location>
</feature>
<dbReference type="PROSITE" id="PS51186">
    <property type="entry name" value="GNAT"/>
    <property type="match status" value="1"/>
</dbReference>
<dbReference type="Gene3D" id="3.40.50.720">
    <property type="entry name" value="NAD(P)-binding Rossmann-like Domain"/>
    <property type="match status" value="1"/>
</dbReference>
<evidence type="ECO:0000256" key="1">
    <source>
        <dbReference type="PROSITE-ProRule" id="PRU00409"/>
    </source>
</evidence>
<evidence type="ECO:0000313" key="4">
    <source>
        <dbReference type="EMBL" id="ABV97323.1"/>
    </source>
</evidence>
<dbReference type="PATRIC" id="fig|391037.6.peg.1449"/>
<dbReference type="GO" id="GO:0005524">
    <property type="term" value="F:ATP binding"/>
    <property type="evidence" value="ECO:0007669"/>
    <property type="project" value="UniProtKB-UniRule"/>
</dbReference>
<dbReference type="CDD" id="cd04301">
    <property type="entry name" value="NAT_SF"/>
    <property type="match status" value="1"/>
</dbReference>
<dbReference type="Gene3D" id="3.30.470.20">
    <property type="entry name" value="ATP-grasp fold, B domain"/>
    <property type="match status" value="1"/>
</dbReference>
<feature type="domain" description="N-acetyltransferase" evidence="3">
    <location>
        <begin position="45"/>
        <end position="197"/>
    </location>
</feature>
<dbReference type="PANTHER" id="PTHR42793:SF1">
    <property type="entry name" value="PEPTIDYL-LYSINE N-ACETYLTRANSFERASE PATZ"/>
    <property type="match status" value="1"/>
</dbReference>
<dbReference type="SUPFAM" id="SSF51735">
    <property type="entry name" value="NAD(P)-binding Rossmann-fold domains"/>
    <property type="match status" value="1"/>
</dbReference>
<dbReference type="Gene3D" id="3.40.630.30">
    <property type="match status" value="1"/>
</dbReference>
<dbReference type="AlphaFoldDB" id="A8M7Y9"/>
<protein>
    <submittedName>
        <fullName evidence="4">CoA-binding domain protein</fullName>
    </submittedName>
</protein>
<dbReference type="GO" id="GO:0016747">
    <property type="term" value="F:acyltransferase activity, transferring groups other than amino-acyl groups"/>
    <property type="evidence" value="ECO:0007669"/>
    <property type="project" value="InterPro"/>
</dbReference>
<dbReference type="InterPro" id="IPR032875">
    <property type="entry name" value="Succ_CoA_lig_flav_dom"/>
</dbReference>
<dbReference type="OrthoDB" id="190266at2"/>
<accession>A8M7Y9</accession>
<dbReference type="InterPro" id="IPR016181">
    <property type="entry name" value="Acyl_CoA_acyltransferase"/>
</dbReference>
<dbReference type="HOGENOM" id="CLU_007415_3_0_11"/>